<dbReference type="GO" id="GO:0032259">
    <property type="term" value="P:methylation"/>
    <property type="evidence" value="ECO:0007669"/>
    <property type="project" value="UniProtKB-KW"/>
</dbReference>
<dbReference type="NCBIfam" id="TIGR00675">
    <property type="entry name" value="dcm"/>
    <property type="match status" value="1"/>
</dbReference>
<sequence length="400" mass="45098">MVEYRIINWISKHGYLNMNVVDLFSGVGGLSLGAARAGFNLAGAVEIDKHAIFSHQLNFPNSAHLKKDVSKLSAQDILAACNVKEIDCVIGGPPCQGFSSIGKGNADDTRNELYVHFFRLVNELSPICFLAENVPGIMNEKYDSVREKAFSLVSERYFLLHPIKVNASNYGAPTTRTRIFFIGFRKDCSSQLKESDFFPKSIIEQVFVKDALYGLPRIIKKEWQNESQGWRKVKMDREGEFYERLWGHIPSNVGDAESLKNLENGLVSGFLGTVHTDEIIKRYGNLSFGETDKISRSQRLDPNGFCPTLRAGTGSDKGSYQAVRPIHPTQARVITPREAARLQGFPDWFRFHPTKWHSFRQIGNSVSPLVAEAMLLPLYQYCLNVKKELLNTMVRPCSIR</sequence>
<comment type="similarity">
    <text evidence="7 8">Belongs to the class I-like SAM-binding methyltransferase superfamily. C5-methyltransferase family.</text>
</comment>
<dbReference type="InterPro" id="IPR031303">
    <property type="entry name" value="C5_meth_CS"/>
</dbReference>
<name>A0A8S5PXV0_9CAUD</name>
<keyword evidence="6" id="KW-1258">Restriction-modification system evasion by virus</keyword>
<dbReference type="InterPro" id="IPR050390">
    <property type="entry name" value="C5-Methyltransferase"/>
</dbReference>
<comment type="catalytic activity">
    <reaction evidence="9">
        <text>a 2'-deoxycytidine in DNA + S-adenosyl-L-methionine = a 5-methyl-2'-deoxycytidine in DNA + S-adenosyl-L-homocysteine + H(+)</text>
        <dbReference type="Rhea" id="RHEA:13681"/>
        <dbReference type="Rhea" id="RHEA-COMP:11369"/>
        <dbReference type="Rhea" id="RHEA-COMP:11370"/>
        <dbReference type="ChEBI" id="CHEBI:15378"/>
        <dbReference type="ChEBI" id="CHEBI:57856"/>
        <dbReference type="ChEBI" id="CHEBI:59789"/>
        <dbReference type="ChEBI" id="CHEBI:85452"/>
        <dbReference type="ChEBI" id="CHEBI:85454"/>
        <dbReference type="EC" id="2.1.1.37"/>
    </reaction>
</comment>
<keyword evidence="4 7" id="KW-0949">S-adenosyl-L-methionine</keyword>
<accession>A0A8S5PXV0</accession>
<evidence type="ECO:0000256" key="2">
    <source>
        <dbReference type="ARBA" id="ARBA00022632"/>
    </source>
</evidence>
<dbReference type="PANTHER" id="PTHR10629">
    <property type="entry name" value="CYTOSINE-SPECIFIC METHYLTRANSFERASE"/>
    <property type="match status" value="1"/>
</dbReference>
<keyword evidence="3 7" id="KW-0808">Transferase</keyword>
<evidence type="ECO:0000256" key="1">
    <source>
        <dbReference type="ARBA" id="ARBA00022603"/>
    </source>
</evidence>
<keyword evidence="2" id="KW-1090">Inhibition of host innate immune response by virus</keyword>
<protein>
    <recommendedName>
        <fullName evidence="9">Cytosine-specific methyltransferase</fullName>
        <ecNumber evidence="9">2.1.1.37</ecNumber>
    </recommendedName>
</protein>
<organism evidence="10">
    <name type="scientific">Peduovirinae sp. ctySy20</name>
    <dbReference type="NCBI Taxonomy" id="2825211"/>
    <lineage>
        <taxon>Viruses</taxon>
        <taxon>Duplodnaviria</taxon>
        <taxon>Heunggongvirae</taxon>
        <taxon>Uroviricota</taxon>
        <taxon>Caudoviricetes</taxon>
        <taxon>Peduoviridae</taxon>
    </lineage>
</organism>
<evidence type="ECO:0000256" key="8">
    <source>
        <dbReference type="RuleBase" id="RU000416"/>
    </source>
</evidence>
<evidence type="ECO:0000313" key="10">
    <source>
        <dbReference type="EMBL" id="DAE11132.1"/>
    </source>
</evidence>
<dbReference type="Gene3D" id="3.90.120.10">
    <property type="entry name" value="DNA Methylase, subunit A, domain 2"/>
    <property type="match status" value="1"/>
</dbReference>
<dbReference type="InterPro" id="IPR001525">
    <property type="entry name" value="C5_MeTfrase"/>
</dbReference>
<dbReference type="PROSITE" id="PS00095">
    <property type="entry name" value="C5_MTASE_2"/>
    <property type="match status" value="1"/>
</dbReference>
<keyword evidence="2" id="KW-0945">Host-virus interaction</keyword>
<feature type="active site" evidence="7">
    <location>
        <position position="95"/>
    </location>
</feature>
<dbReference type="PROSITE" id="PS00094">
    <property type="entry name" value="C5_MTASE_1"/>
    <property type="match status" value="1"/>
</dbReference>
<evidence type="ECO:0000256" key="9">
    <source>
        <dbReference type="RuleBase" id="RU000417"/>
    </source>
</evidence>
<dbReference type="PROSITE" id="PS51679">
    <property type="entry name" value="SAM_MT_C5"/>
    <property type="match status" value="1"/>
</dbReference>
<evidence type="ECO:0000256" key="5">
    <source>
        <dbReference type="ARBA" id="ARBA00023280"/>
    </source>
</evidence>
<dbReference type="PANTHER" id="PTHR10629:SF52">
    <property type="entry name" value="DNA (CYTOSINE-5)-METHYLTRANSFERASE 1"/>
    <property type="match status" value="1"/>
</dbReference>
<evidence type="ECO:0000256" key="3">
    <source>
        <dbReference type="ARBA" id="ARBA00022679"/>
    </source>
</evidence>
<dbReference type="GO" id="GO:0052170">
    <property type="term" value="P:symbiont-mediated suppression of host innate immune response"/>
    <property type="evidence" value="ECO:0007669"/>
    <property type="project" value="UniProtKB-KW"/>
</dbReference>
<evidence type="ECO:0000256" key="7">
    <source>
        <dbReference type="PROSITE-ProRule" id="PRU01016"/>
    </source>
</evidence>
<keyword evidence="1 7" id="KW-0489">Methyltransferase</keyword>
<dbReference type="Gene3D" id="3.40.50.150">
    <property type="entry name" value="Vaccinia Virus protein VP39"/>
    <property type="match status" value="1"/>
</dbReference>
<keyword evidence="5" id="KW-0899">Viral immunoevasion</keyword>
<dbReference type="EMBL" id="BK015526">
    <property type="protein sequence ID" value="DAE11132.1"/>
    <property type="molecule type" value="Genomic_DNA"/>
</dbReference>
<reference evidence="10" key="1">
    <citation type="journal article" date="2021" name="Proc. Natl. Acad. Sci. U.S.A.">
        <title>A Catalog of Tens of Thousands of Viruses from Human Metagenomes Reveals Hidden Associations with Chronic Diseases.</title>
        <authorList>
            <person name="Tisza M.J."/>
            <person name="Buck C.B."/>
        </authorList>
    </citation>
    <scope>NUCLEOTIDE SEQUENCE</scope>
    <source>
        <strain evidence="10">CtySy20</strain>
    </source>
</reference>
<evidence type="ECO:0000256" key="4">
    <source>
        <dbReference type="ARBA" id="ARBA00022691"/>
    </source>
</evidence>
<dbReference type="InterPro" id="IPR018117">
    <property type="entry name" value="C5_DNA_meth_AS"/>
</dbReference>
<dbReference type="GO" id="GO:0099018">
    <property type="term" value="P:symbiont-mediated evasion of host restriction-modification system"/>
    <property type="evidence" value="ECO:0007669"/>
    <property type="project" value="UniProtKB-KW"/>
</dbReference>
<dbReference type="Pfam" id="PF00145">
    <property type="entry name" value="DNA_methylase"/>
    <property type="match status" value="1"/>
</dbReference>
<dbReference type="SUPFAM" id="SSF53335">
    <property type="entry name" value="S-adenosyl-L-methionine-dependent methyltransferases"/>
    <property type="match status" value="1"/>
</dbReference>
<dbReference type="GO" id="GO:0003886">
    <property type="term" value="F:DNA (cytosine-5-)-methyltransferase activity"/>
    <property type="evidence" value="ECO:0007669"/>
    <property type="project" value="UniProtKB-EC"/>
</dbReference>
<dbReference type="PRINTS" id="PR00105">
    <property type="entry name" value="C5METTRFRASE"/>
</dbReference>
<evidence type="ECO:0000256" key="6">
    <source>
        <dbReference type="ARBA" id="ARBA00033479"/>
    </source>
</evidence>
<dbReference type="EC" id="2.1.1.37" evidence="9"/>
<proteinExistence type="inferred from homology"/>
<dbReference type="InterPro" id="IPR029063">
    <property type="entry name" value="SAM-dependent_MTases_sf"/>
</dbReference>